<keyword evidence="2" id="KW-1185">Reference proteome</keyword>
<organism evidence="1 2">
    <name type="scientific">Pyropia yezoensis</name>
    <name type="common">Susabi-nori</name>
    <name type="synonym">Porphyra yezoensis</name>
    <dbReference type="NCBI Taxonomy" id="2788"/>
    <lineage>
        <taxon>Eukaryota</taxon>
        <taxon>Rhodophyta</taxon>
        <taxon>Bangiophyceae</taxon>
        <taxon>Bangiales</taxon>
        <taxon>Bangiaceae</taxon>
        <taxon>Pyropia</taxon>
    </lineage>
</organism>
<evidence type="ECO:0000313" key="1">
    <source>
        <dbReference type="EMBL" id="KAK1865871.1"/>
    </source>
</evidence>
<comment type="caution">
    <text evidence="1">The sequence shown here is derived from an EMBL/GenBank/DDBJ whole genome shotgun (WGS) entry which is preliminary data.</text>
</comment>
<reference evidence="1" key="1">
    <citation type="submission" date="2019-11" db="EMBL/GenBank/DDBJ databases">
        <title>Nori genome reveals adaptations in red seaweeds to the harsh intertidal environment.</title>
        <authorList>
            <person name="Wang D."/>
            <person name="Mao Y."/>
        </authorList>
    </citation>
    <scope>NUCLEOTIDE SEQUENCE</scope>
    <source>
        <tissue evidence="1">Gametophyte</tissue>
    </source>
</reference>
<dbReference type="Proteomes" id="UP000798662">
    <property type="component" value="Chromosome 2"/>
</dbReference>
<proteinExistence type="predicted"/>
<dbReference type="EMBL" id="CM020619">
    <property type="protein sequence ID" value="KAK1865871.1"/>
    <property type="molecule type" value="Genomic_DNA"/>
</dbReference>
<evidence type="ECO:0000313" key="2">
    <source>
        <dbReference type="Proteomes" id="UP000798662"/>
    </source>
</evidence>
<protein>
    <submittedName>
        <fullName evidence="1">Uncharacterized protein</fullName>
    </submittedName>
</protein>
<name>A0ACC3C7B4_PYRYE</name>
<accession>A0ACC3C7B4</accession>
<sequence length="393" mass="43001">MCPTKGRREGTQQLTLLGFMIHTTANAARLSDSRVAKLRGAVTAALCAAGRNWRWVGCKAFRSVAGIIVSGSLAIPETRLFARSIYDDQTTGPPDGDCRLSHQSLRDLRYWANFGRHGHGRLIWAAPAAHNLHTDASGYGWGGVLDGHTPVRGHFTTETEAWHINVTEVAAIRYSLEGVSLLITRGDRIRVVSDFRVALHVTNALISRSPALCNEHLLPDDELNQDWGKSNKNWVNPPFKRIPLVLDKIKTDRATATVTLPVWRAHLWWAPVLAAADEVTAMHLAGATPDQPLLTPLGDTTPIPTEVEVTWMREGPYVLSILTPAGCIYSGHSLRSCAATNARAIGLELDAIATLIGTRNKDTSTVTAVYVDALTAPDAAAREMFDRYLVIRR</sequence>
<gene>
    <name evidence="1" type="ORF">I4F81_008394</name>
</gene>